<reference evidence="2 3" key="1">
    <citation type="journal article" date="2012" name="J. Bacteriol.">
        <title>Complete genome sequence of phototrophic betaproteobacterium Rubrivivax gelatinosus IL144.</title>
        <authorList>
            <person name="Nagashima S."/>
            <person name="Kamimura A."/>
            <person name="Shimizu T."/>
            <person name="Nakamura-isaki S."/>
            <person name="Aono E."/>
            <person name="Sakamoto K."/>
            <person name="Ichikawa N."/>
            <person name="Nakazawa H."/>
            <person name="Sekine M."/>
            <person name="Yamazaki S."/>
            <person name="Fujita N."/>
            <person name="Shimada K."/>
            <person name="Hanada S."/>
            <person name="Nagashima K.V.P."/>
        </authorList>
    </citation>
    <scope>NUCLEOTIDE SEQUENCE [LARGE SCALE GENOMIC DNA]</scope>
    <source>
        <strain evidence="3">NBRC 100245 / IL144</strain>
    </source>
</reference>
<feature type="region of interest" description="Disordered" evidence="1">
    <location>
        <begin position="252"/>
        <end position="308"/>
    </location>
</feature>
<feature type="compositionally biased region" description="Basic residues" evidence="1">
    <location>
        <begin position="127"/>
        <end position="148"/>
    </location>
</feature>
<feature type="region of interest" description="Disordered" evidence="1">
    <location>
        <begin position="348"/>
        <end position="394"/>
    </location>
</feature>
<dbReference type="AlphaFoldDB" id="I0HWI8"/>
<name>I0HWI8_RUBGI</name>
<dbReference type="PATRIC" id="fig|983917.3.peg.3938"/>
<sequence length="394" mass="43090">MRRVAVHAFPQRRESRGVGRIPPLMSPGAGLRPSPPPNTSLRDTPHPPAPQRHRHTTGGTPPRWQPRASGGRWSEVSGGGPACRAGGHERNRPPGDRGSLRLKHAGRHTPPKLTKETLGHVREQQRKSRPPGRVRTARGTPRAHHHGWLPRASGGRWSEVLGGGPACRAGGHERNRPPGDRGSLLLKHAGRRTPPKLTKETLGHVREQQRKSRTSGRVRTARGTPRAHHHGWLPRASGGWWSEVLGGGPACRAGGHERNRPPGDRGSLLLKHAGRRTPPKLTKETLGHVREQQRKSRPPGRVPAFMSPGRATPALLLILHSGTRPDGRLRTARGTPLAHHHRWLPRASGGRWSEVSGGGPACRAGGHERNRPPGDRGSLRRSHARREHPNPTRP</sequence>
<protein>
    <submittedName>
        <fullName evidence="2">Uncharacterized protein</fullName>
    </submittedName>
</protein>
<feature type="compositionally biased region" description="Basic and acidic residues" evidence="1">
    <location>
        <begin position="170"/>
        <end position="179"/>
    </location>
</feature>
<accession>I0HWI8</accession>
<dbReference type="EMBL" id="AP012320">
    <property type="protein sequence ID" value="BAL97375.1"/>
    <property type="molecule type" value="Genomic_DNA"/>
</dbReference>
<dbReference type="HOGENOM" id="CLU_699970_0_0_4"/>
<feature type="region of interest" description="Disordered" evidence="1">
    <location>
        <begin position="1"/>
        <end position="237"/>
    </location>
</feature>
<evidence type="ECO:0000313" key="3">
    <source>
        <dbReference type="Proteomes" id="UP000007883"/>
    </source>
</evidence>
<feature type="compositionally biased region" description="Basic and acidic residues" evidence="1">
    <location>
        <begin position="254"/>
        <end position="263"/>
    </location>
</feature>
<evidence type="ECO:0000313" key="2">
    <source>
        <dbReference type="EMBL" id="BAL97375.1"/>
    </source>
</evidence>
<dbReference type="STRING" id="983917.RGE_40390"/>
<evidence type="ECO:0000256" key="1">
    <source>
        <dbReference type="SAM" id="MobiDB-lite"/>
    </source>
</evidence>
<proteinExistence type="predicted"/>
<feature type="compositionally biased region" description="Basic residues" evidence="1">
    <location>
        <begin position="100"/>
        <end position="110"/>
    </location>
</feature>
<feature type="compositionally biased region" description="Basic and acidic residues" evidence="1">
    <location>
        <begin position="86"/>
        <end position="99"/>
    </location>
</feature>
<dbReference type="KEGG" id="rge:RGE_40390"/>
<feature type="compositionally biased region" description="Basic and acidic residues" evidence="1">
    <location>
        <begin position="281"/>
        <end position="294"/>
    </location>
</feature>
<organism evidence="2 3">
    <name type="scientific">Rubrivivax gelatinosus (strain NBRC 100245 / IL144)</name>
    <dbReference type="NCBI Taxonomy" id="983917"/>
    <lineage>
        <taxon>Bacteria</taxon>
        <taxon>Pseudomonadati</taxon>
        <taxon>Pseudomonadota</taxon>
        <taxon>Betaproteobacteria</taxon>
        <taxon>Burkholderiales</taxon>
        <taxon>Sphaerotilaceae</taxon>
        <taxon>Rubrivivax</taxon>
    </lineage>
</organism>
<dbReference type="Proteomes" id="UP000007883">
    <property type="component" value="Chromosome"/>
</dbReference>
<feature type="compositionally biased region" description="Basic and acidic residues" evidence="1">
    <location>
        <begin position="365"/>
        <end position="378"/>
    </location>
</feature>
<gene>
    <name evidence="2" type="ordered locus">RGE_40390</name>
</gene>
<feature type="compositionally biased region" description="Basic residues" evidence="1">
    <location>
        <begin position="211"/>
        <end position="232"/>
    </location>
</feature>
<keyword evidence="3" id="KW-1185">Reference proteome</keyword>
<feature type="compositionally biased region" description="Basic and acidic residues" evidence="1">
    <location>
        <begin position="197"/>
        <end position="210"/>
    </location>
</feature>
<feature type="compositionally biased region" description="Basic and acidic residues" evidence="1">
    <location>
        <begin position="113"/>
        <end position="126"/>
    </location>
</feature>